<dbReference type="AlphaFoldDB" id="F2IE34"/>
<reference evidence="1 2" key="1">
    <citation type="journal article" date="2011" name="Stand. Genomic Sci.">
        <title>Complete genome sequence of the gliding freshwater bacterium Fluviicola taffensis type strain (RW262).</title>
        <authorList>
            <person name="Woyke T."/>
            <person name="Chertkov O."/>
            <person name="Lapidus A."/>
            <person name="Nolan M."/>
            <person name="Lucas S."/>
            <person name="Del Rio T.G."/>
            <person name="Tice H."/>
            <person name="Cheng J.F."/>
            <person name="Tapia R."/>
            <person name="Han C."/>
            <person name="Goodwin L."/>
            <person name="Pitluck S."/>
            <person name="Liolios K."/>
            <person name="Pagani I."/>
            <person name="Ivanova N."/>
            <person name="Huntemann M."/>
            <person name="Mavromatis K."/>
            <person name="Mikhailova N."/>
            <person name="Pati A."/>
            <person name="Chen A."/>
            <person name="Palaniappan K."/>
            <person name="Land M."/>
            <person name="Hauser L."/>
            <person name="Brambilla E.M."/>
            <person name="Rohde M."/>
            <person name="Mwirichia R."/>
            <person name="Sikorski J."/>
            <person name="Tindall B.J."/>
            <person name="Goker M."/>
            <person name="Bristow J."/>
            <person name="Eisen J.A."/>
            <person name="Markowitz V."/>
            <person name="Hugenholtz P."/>
            <person name="Klenk H.P."/>
            <person name="Kyrpides N.C."/>
        </authorList>
    </citation>
    <scope>NUCLEOTIDE SEQUENCE [LARGE SCALE GENOMIC DNA]</scope>
    <source>
        <strain evidence="2">DSM 16823 / RW262 / RW262</strain>
    </source>
</reference>
<dbReference type="Proteomes" id="UP000007463">
    <property type="component" value="Chromosome"/>
</dbReference>
<proteinExistence type="predicted"/>
<protein>
    <submittedName>
        <fullName evidence="1">Uncharacterized protein</fullName>
    </submittedName>
</protein>
<gene>
    <name evidence="1" type="ordered locus">Fluta_3629</name>
</gene>
<organism evidence="1 2">
    <name type="scientific">Fluviicola taffensis (strain DSM 16823 / NCIMB 13979 / RW262)</name>
    <dbReference type="NCBI Taxonomy" id="755732"/>
    <lineage>
        <taxon>Bacteria</taxon>
        <taxon>Pseudomonadati</taxon>
        <taxon>Bacteroidota</taxon>
        <taxon>Flavobacteriia</taxon>
        <taxon>Flavobacteriales</taxon>
        <taxon>Crocinitomicaceae</taxon>
        <taxon>Fluviicola</taxon>
    </lineage>
</organism>
<keyword evidence="2" id="KW-1185">Reference proteome</keyword>
<sequence>MPNYEYRIKLVLVDLTLTSADLTSNKRDFIAEQRILNWN</sequence>
<name>F2IE34_FLUTR</name>
<dbReference type="STRING" id="755732.Fluta_3629"/>
<accession>F2IE34</accession>
<evidence type="ECO:0000313" key="2">
    <source>
        <dbReference type="Proteomes" id="UP000007463"/>
    </source>
</evidence>
<reference evidence="2" key="2">
    <citation type="submission" date="2011-02" db="EMBL/GenBank/DDBJ databases">
        <title>The complete genome of Fluviicola taffensis DSM 16823.</title>
        <authorList>
            <consortium name="US DOE Joint Genome Institute (JGI-PGF)"/>
            <person name="Lucas S."/>
            <person name="Copeland A."/>
            <person name="Lapidus A."/>
            <person name="Bruce D."/>
            <person name="Goodwin L."/>
            <person name="Pitluck S."/>
            <person name="Kyrpides N."/>
            <person name="Mavromatis K."/>
            <person name="Ivanova N."/>
            <person name="Mikhailova N."/>
            <person name="Pagani I."/>
            <person name="Chertkov O."/>
            <person name="Detter J.C."/>
            <person name="Han C."/>
            <person name="Tapia R."/>
            <person name="Land M."/>
            <person name="Hauser L."/>
            <person name="Markowitz V."/>
            <person name="Cheng J.-F."/>
            <person name="Hugenholtz P."/>
            <person name="Woyke T."/>
            <person name="Wu D."/>
            <person name="Tindall B."/>
            <person name="Pomrenke H.G."/>
            <person name="Brambilla E."/>
            <person name="Klenk H.-P."/>
            <person name="Eisen J.A."/>
        </authorList>
    </citation>
    <scope>NUCLEOTIDE SEQUENCE [LARGE SCALE GENOMIC DNA]</scope>
    <source>
        <strain evidence="2">DSM 16823 / RW262 / RW262</strain>
    </source>
</reference>
<dbReference type="HOGENOM" id="CLU_3310162_0_0_10"/>
<evidence type="ECO:0000313" key="1">
    <source>
        <dbReference type="EMBL" id="AEA45598.1"/>
    </source>
</evidence>
<dbReference type="EMBL" id="CP002542">
    <property type="protein sequence ID" value="AEA45598.1"/>
    <property type="molecule type" value="Genomic_DNA"/>
</dbReference>
<dbReference type="KEGG" id="fte:Fluta_3629"/>